<feature type="transmembrane region" description="Helical" evidence="11">
    <location>
        <begin position="92"/>
        <end position="111"/>
    </location>
</feature>
<proteinExistence type="inferred from homology"/>
<dbReference type="GO" id="GO:0043495">
    <property type="term" value="F:protein-membrane adaptor activity"/>
    <property type="evidence" value="ECO:0007669"/>
    <property type="project" value="TreeGrafter"/>
</dbReference>
<comment type="caution">
    <text evidence="13">The sequence shown here is derived from an EMBL/GenBank/DDBJ whole genome shotgun (WGS) entry which is preliminary data.</text>
</comment>
<evidence type="ECO:0000256" key="10">
    <source>
        <dbReference type="SAM" id="Coils"/>
    </source>
</evidence>
<keyword evidence="6 11" id="KW-1133">Transmembrane helix</keyword>
<dbReference type="GO" id="GO:0043529">
    <property type="term" value="C:GET complex"/>
    <property type="evidence" value="ECO:0007669"/>
    <property type="project" value="TreeGrafter"/>
</dbReference>
<feature type="chain" id="PRO_5043408029" description="Guided entry of tail-anchored proteins factor 1" evidence="12">
    <location>
        <begin position="16"/>
        <end position="161"/>
    </location>
</feature>
<evidence type="ECO:0000313" key="13">
    <source>
        <dbReference type="EMBL" id="KAL0266281.1"/>
    </source>
</evidence>
<accession>A0AAW2H951</accession>
<dbReference type="PANTHER" id="PTHR42650">
    <property type="entry name" value="TAIL-ANCHORED PROTEIN INSERTION RECEPTOR WRB"/>
    <property type="match status" value="1"/>
</dbReference>
<evidence type="ECO:0000256" key="9">
    <source>
        <dbReference type="ARBA" id="ARBA00033006"/>
    </source>
</evidence>
<evidence type="ECO:0000256" key="5">
    <source>
        <dbReference type="ARBA" id="ARBA00022824"/>
    </source>
</evidence>
<evidence type="ECO:0000256" key="2">
    <source>
        <dbReference type="ARBA" id="ARBA00010799"/>
    </source>
</evidence>
<keyword evidence="12" id="KW-0732">Signal</keyword>
<evidence type="ECO:0000256" key="11">
    <source>
        <dbReference type="SAM" id="Phobius"/>
    </source>
</evidence>
<feature type="coiled-coil region" evidence="10">
    <location>
        <begin position="60"/>
        <end position="87"/>
    </location>
</feature>
<evidence type="ECO:0000256" key="1">
    <source>
        <dbReference type="ARBA" id="ARBA00004477"/>
    </source>
</evidence>
<dbReference type="InterPro" id="IPR029012">
    <property type="entry name" value="Helix_hairpin_bin_sf"/>
</dbReference>
<evidence type="ECO:0000256" key="4">
    <source>
        <dbReference type="ARBA" id="ARBA00022692"/>
    </source>
</evidence>
<dbReference type="GO" id="GO:0005789">
    <property type="term" value="C:endoplasmic reticulum membrane"/>
    <property type="evidence" value="ECO:0007669"/>
    <property type="project" value="UniProtKB-SubCell"/>
</dbReference>
<dbReference type="PANTHER" id="PTHR42650:SF1">
    <property type="entry name" value="GUIDED ENTRY OF TAIL-ANCHORED PROTEINS FACTOR 1"/>
    <property type="match status" value="1"/>
</dbReference>
<organism evidence="13">
    <name type="scientific">Menopon gallinae</name>
    <name type="common">poultry shaft louse</name>
    <dbReference type="NCBI Taxonomy" id="328185"/>
    <lineage>
        <taxon>Eukaryota</taxon>
        <taxon>Metazoa</taxon>
        <taxon>Ecdysozoa</taxon>
        <taxon>Arthropoda</taxon>
        <taxon>Hexapoda</taxon>
        <taxon>Insecta</taxon>
        <taxon>Pterygota</taxon>
        <taxon>Neoptera</taxon>
        <taxon>Paraneoptera</taxon>
        <taxon>Psocodea</taxon>
        <taxon>Troctomorpha</taxon>
        <taxon>Phthiraptera</taxon>
        <taxon>Amblycera</taxon>
        <taxon>Menoponidae</taxon>
        <taxon>Menopon</taxon>
    </lineage>
</organism>
<keyword evidence="10" id="KW-0175">Coiled coil</keyword>
<dbReference type="InterPro" id="IPR028945">
    <property type="entry name" value="Get1"/>
</dbReference>
<dbReference type="Gene3D" id="1.10.287.660">
    <property type="entry name" value="Helix hairpin bin"/>
    <property type="match status" value="1"/>
</dbReference>
<dbReference type="Pfam" id="PF04420">
    <property type="entry name" value="CHD5"/>
    <property type="match status" value="1"/>
</dbReference>
<evidence type="ECO:0000256" key="6">
    <source>
        <dbReference type="ARBA" id="ARBA00022989"/>
    </source>
</evidence>
<sequence>MFLFAVVTLLTFVNSFAPKIASFVIGLIPDDTSVQTITSDIVKLKKELCSIRITDEFPKHARLQRRINKLQKERKKLMAEKDAKLHKVRNTFLFATYGITSVCLSCLVWMYKGESVAHLPAEWLWPAPNIFNWFSDNPGCISIPSWIIMTCTASRVIAKSF</sequence>
<keyword evidence="7 11" id="KW-0472">Membrane</keyword>
<name>A0AAW2H951_9NEOP</name>
<evidence type="ECO:0000256" key="12">
    <source>
        <dbReference type="SAM" id="SignalP"/>
    </source>
</evidence>
<protein>
    <recommendedName>
        <fullName evidence="3">Guided entry of tail-anchored proteins factor 1</fullName>
    </recommendedName>
    <alternativeName>
        <fullName evidence="8">Tail-anchored protein insertion receptor WRB</fullName>
    </alternativeName>
    <alternativeName>
        <fullName evidence="9">Tryptophan-rich basic protein</fullName>
    </alternativeName>
</protein>
<comment type="subcellular location">
    <subcellularLocation>
        <location evidence="1">Endoplasmic reticulum membrane</location>
        <topology evidence="1">Multi-pass membrane protein</topology>
    </subcellularLocation>
</comment>
<dbReference type="AlphaFoldDB" id="A0AAW2H951"/>
<evidence type="ECO:0000256" key="8">
    <source>
        <dbReference type="ARBA" id="ARBA00032437"/>
    </source>
</evidence>
<keyword evidence="5" id="KW-0256">Endoplasmic reticulum</keyword>
<dbReference type="EMBL" id="JARGDH010000005">
    <property type="protein sequence ID" value="KAL0266281.1"/>
    <property type="molecule type" value="Genomic_DNA"/>
</dbReference>
<evidence type="ECO:0000256" key="3">
    <source>
        <dbReference type="ARBA" id="ARBA00017951"/>
    </source>
</evidence>
<feature type="signal peptide" evidence="12">
    <location>
        <begin position="1"/>
        <end position="15"/>
    </location>
</feature>
<evidence type="ECO:0000256" key="7">
    <source>
        <dbReference type="ARBA" id="ARBA00023136"/>
    </source>
</evidence>
<keyword evidence="4 11" id="KW-0812">Transmembrane</keyword>
<dbReference type="GO" id="GO:0071816">
    <property type="term" value="P:tail-anchored membrane protein insertion into ER membrane"/>
    <property type="evidence" value="ECO:0007669"/>
    <property type="project" value="InterPro"/>
</dbReference>
<reference evidence="13" key="1">
    <citation type="journal article" date="2024" name="Gigascience">
        <title>Chromosome-level genome of the poultry shaft louse Menopon gallinae provides insight into the host-switching and adaptive evolution of parasitic lice.</title>
        <authorList>
            <person name="Xu Y."/>
            <person name="Ma L."/>
            <person name="Liu S."/>
            <person name="Liang Y."/>
            <person name="Liu Q."/>
            <person name="He Z."/>
            <person name="Tian L."/>
            <person name="Duan Y."/>
            <person name="Cai W."/>
            <person name="Li H."/>
            <person name="Song F."/>
        </authorList>
    </citation>
    <scope>NUCLEOTIDE SEQUENCE</scope>
    <source>
        <strain evidence="13">Cailab_2023a</strain>
    </source>
</reference>
<comment type="similarity">
    <text evidence="2">Belongs to the WRB/GET1 family.</text>
</comment>
<gene>
    <name evidence="13" type="ORF">PYX00_008873</name>
</gene>